<dbReference type="AlphaFoldDB" id="A0A2G8KIG7"/>
<organism evidence="1 2">
    <name type="scientific">Stichopus japonicus</name>
    <name type="common">Sea cucumber</name>
    <dbReference type="NCBI Taxonomy" id="307972"/>
    <lineage>
        <taxon>Eukaryota</taxon>
        <taxon>Metazoa</taxon>
        <taxon>Echinodermata</taxon>
        <taxon>Eleutherozoa</taxon>
        <taxon>Echinozoa</taxon>
        <taxon>Holothuroidea</taxon>
        <taxon>Aspidochirotacea</taxon>
        <taxon>Aspidochirotida</taxon>
        <taxon>Stichopodidae</taxon>
        <taxon>Apostichopus</taxon>
    </lineage>
</organism>
<gene>
    <name evidence="1" type="ORF">BSL78_15344</name>
</gene>
<sequence length="482" mass="53969">MAAKHVEEAAKENSTGFGMFKAKLADILTEENILQLATFFHYPPAKIDLLQSKDSRYHLMVHYMEERGQITETDITTLLRALKALNLHGMQRRVQTLFELHTGKRCTGDDQSMQQPEDLNFGKLDLGSKGSLTSDFNILGLASFCSADQHNITLENGKLVPVSSTLEELQIKANIGKEFTQDQVIGLLSFAQRCERLRKLSFIDCLLPLCLLVGSLSPITKLRNIQVAWTPVEHGITFHLDSSRGKWVSNSKEATTLETKGQSSLRLLCSSIVCLRRTDSKQLQKSTILLLEIASSQNIPISHLRLEWSFSGFDGEDIRLESGLSLSSLSSVEKISIIAGIQKKEFTEEEVIGLINYGIKSPRFKELWLHYCKLPSSINTDIIPEKSRSRNIKVISSSEARILDLISGQWRKPDDIQTITEMCSGDLVIHRDTSESVQRTVIELLVEASNHGIPIYCVNLKSFSKIDEDGNIILSSVSLYQS</sequence>
<reference evidence="1 2" key="1">
    <citation type="journal article" date="2017" name="PLoS Biol.">
        <title>The sea cucumber genome provides insights into morphological evolution and visceral regeneration.</title>
        <authorList>
            <person name="Zhang X."/>
            <person name="Sun L."/>
            <person name="Yuan J."/>
            <person name="Sun Y."/>
            <person name="Gao Y."/>
            <person name="Zhang L."/>
            <person name="Li S."/>
            <person name="Dai H."/>
            <person name="Hamel J.F."/>
            <person name="Liu C."/>
            <person name="Yu Y."/>
            <person name="Liu S."/>
            <person name="Lin W."/>
            <person name="Guo K."/>
            <person name="Jin S."/>
            <person name="Xu P."/>
            <person name="Storey K.B."/>
            <person name="Huan P."/>
            <person name="Zhang T."/>
            <person name="Zhou Y."/>
            <person name="Zhang J."/>
            <person name="Lin C."/>
            <person name="Li X."/>
            <person name="Xing L."/>
            <person name="Huo D."/>
            <person name="Sun M."/>
            <person name="Wang L."/>
            <person name="Mercier A."/>
            <person name="Li F."/>
            <person name="Yang H."/>
            <person name="Xiang J."/>
        </authorList>
    </citation>
    <scope>NUCLEOTIDE SEQUENCE [LARGE SCALE GENOMIC DNA]</scope>
    <source>
        <strain evidence="1">Shaxun</strain>
        <tissue evidence="1">Muscle</tissue>
    </source>
</reference>
<name>A0A2G8KIG7_STIJA</name>
<accession>A0A2G8KIG7</accession>
<evidence type="ECO:0000313" key="1">
    <source>
        <dbReference type="EMBL" id="PIK47801.1"/>
    </source>
</evidence>
<comment type="caution">
    <text evidence="1">The sequence shown here is derived from an EMBL/GenBank/DDBJ whole genome shotgun (WGS) entry which is preliminary data.</text>
</comment>
<protein>
    <submittedName>
        <fullName evidence="1">Uncharacterized protein</fullName>
    </submittedName>
</protein>
<dbReference type="Proteomes" id="UP000230750">
    <property type="component" value="Unassembled WGS sequence"/>
</dbReference>
<keyword evidence="2" id="KW-1185">Reference proteome</keyword>
<evidence type="ECO:0000313" key="2">
    <source>
        <dbReference type="Proteomes" id="UP000230750"/>
    </source>
</evidence>
<proteinExistence type="predicted"/>
<dbReference type="EMBL" id="MRZV01000558">
    <property type="protein sequence ID" value="PIK47801.1"/>
    <property type="molecule type" value="Genomic_DNA"/>
</dbReference>